<evidence type="ECO:0000256" key="9">
    <source>
        <dbReference type="ARBA" id="ARBA00022991"/>
    </source>
</evidence>
<keyword evidence="7" id="KW-0808">Transferase</keyword>
<proteinExistence type="inferred from homology"/>
<dbReference type="RefSeq" id="WP_093302392.1">
    <property type="nucleotide sequence ID" value="NZ_FOOH01000001.1"/>
</dbReference>
<dbReference type="EMBL" id="FOOH01000001">
    <property type="protein sequence ID" value="SFF60603.1"/>
    <property type="molecule type" value="Genomic_DNA"/>
</dbReference>
<accession>A0A1I2K2H8</accession>
<dbReference type="FunFam" id="3.30.565.10:FF:000006">
    <property type="entry name" value="Sensor histidine kinase WalK"/>
    <property type="match status" value="1"/>
</dbReference>
<gene>
    <name evidence="13" type="ORF">SAMN04488033_101378</name>
</gene>
<keyword evidence="5" id="KW-0597">Phosphoprotein</keyword>
<evidence type="ECO:0000256" key="5">
    <source>
        <dbReference type="ARBA" id="ARBA00022553"/>
    </source>
</evidence>
<dbReference type="GO" id="GO:0000155">
    <property type="term" value="F:phosphorelay sensor kinase activity"/>
    <property type="evidence" value="ECO:0007669"/>
    <property type="project" value="InterPro"/>
</dbReference>
<evidence type="ECO:0000256" key="2">
    <source>
        <dbReference type="ARBA" id="ARBA00006402"/>
    </source>
</evidence>
<dbReference type="SMART" id="SM00065">
    <property type="entry name" value="GAF"/>
    <property type="match status" value="1"/>
</dbReference>
<dbReference type="CDD" id="cd00082">
    <property type="entry name" value="HisKA"/>
    <property type="match status" value="1"/>
</dbReference>
<dbReference type="InterPro" id="IPR035965">
    <property type="entry name" value="PAS-like_dom_sf"/>
</dbReference>
<dbReference type="Gene3D" id="3.30.450.40">
    <property type="match status" value="1"/>
</dbReference>
<dbReference type="GO" id="GO:0030295">
    <property type="term" value="F:protein kinase activator activity"/>
    <property type="evidence" value="ECO:0007669"/>
    <property type="project" value="TreeGrafter"/>
</dbReference>
<dbReference type="InterPro" id="IPR043150">
    <property type="entry name" value="Phytochrome_PHY_sf"/>
</dbReference>
<protein>
    <recommendedName>
        <fullName evidence="3">histidine kinase</fullName>
        <ecNumber evidence="3">2.7.13.3</ecNumber>
    </recommendedName>
</protein>
<dbReference type="InterPro" id="IPR003661">
    <property type="entry name" value="HisK_dim/P_dom"/>
</dbReference>
<dbReference type="Pfam" id="PF02518">
    <property type="entry name" value="HATPase_c"/>
    <property type="match status" value="1"/>
</dbReference>
<dbReference type="SUPFAM" id="SSF55785">
    <property type="entry name" value="PYP-like sensor domain (PAS domain)"/>
    <property type="match status" value="1"/>
</dbReference>
<organism evidence="13 14">
    <name type="scientific">Salegentibacter agarivorans</name>
    <dbReference type="NCBI Taxonomy" id="345907"/>
    <lineage>
        <taxon>Bacteria</taxon>
        <taxon>Pseudomonadati</taxon>
        <taxon>Bacteroidota</taxon>
        <taxon>Flavobacteriia</taxon>
        <taxon>Flavobacteriales</taxon>
        <taxon>Flavobacteriaceae</taxon>
        <taxon>Salegentibacter</taxon>
    </lineage>
</organism>
<dbReference type="InterPro" id="IPR029016">
    <property type="entry name" value="GAF-like_dom_sf"/>
</dbReference>
<dbReference type="PANTHER" id="PTHR42878">
    <property type="entry name" value="TWO-COMPONENT HISTIDINE KINASE"/>
    <property type="match status" value="1"/>
</dbReference>
<dbReference type="InterPro" id="IPR016132">
    <property type="entry name" value="Phyto_chromo_attachment"/>
</dbReference>
<dbReference type="GO" id="GO:0006355">
    <property type="term" value="P:regulation of DNA-templated transcription"/>
    <property type="evidence" value="ECO:0007669"/>
    <property type="project" value="InterPro"/>
</dbReference>
<dbReference type="GO" id="GO:0000156">
    <property type="term" value="F:phosphorelay response regulator activity"/>
    <property type="evidence" value="ECO:0007669"/>
    <property type="project" value="TreeGrafter"/>
</dbReference>
<evidence type="ECO:0000313" key="13">
    <source>
        <dbReference type="EMBL" id="SFF60603.1"/>
    </source>
</evidence>
<dbReference type="SUPFAM" id="SSF47384">
    <property type="entry name" value="Homodimeric domain of signal transducing histidine kinase"/>
    <property type="match status" value="1"/>
</dbReference>
<dbReference type="SUPFAM" id="SSF55781">
    <property type="entry name" value="GAF domain-like"/>
    <property type="match status" value="2"/>
</dbReference>
<keyword evidence="14" id="KW-1185">Reference proteome</keyword>
<feature type="domain" description="Phytochrome chromophore attachment site" evidence="11">
    <location>
        <begin position="144"/>
        <end position="306"/>
    </location>
</feature>
<comment type="catalytic activity">
    <reaction evidence="1">
        <text>ATP + protein L-histidine = ADP + protein N-phospho-L-histidine.</text>
        <dbReference type="EC" id="2.7.13.3"/>
    </reaction>
</comment>
<dbReference type="InterPro" id="IPR013654">
    <property type="entry name" value="PAS_2"/>
</dbReference>
<dbReference type="Proteomes" id="UP000199116">
    <property type="component" value="Unassembled WGS sequence"/>
</dbReference>
<dbReference type="EC" id="2.7.13.3" evidence="3"/>
<dbReference type="SUPFAM" id="SSF55874">
    <property type="entry name" value="ATPase domain of HSP90 chaperone/DNA topoisomerase II/histidine kinase"/>
    <property type="match status" value="1"/>
</dbReference>
<dbReference type="SMART" id="SM00388">
    <property type="entry name" value="HisKA"/>
    <property type="match status" value="1"/>
</dbReference>
<dbReference type="InterPro" id="IPR036097">
    <property type="entry name" value="HisK_dim/P_sf"/>
</dbReference>
<dbReference type="Pfam" id="PF00512">
    <property type="entry name" value="HisKA"/>
    <property type="match status" value="1"/>
</dbReference>
<name>A0A1I2K2H8_9FLAO</name>
<keyword evidence="8 13" id="KW-0418">Kinase</keyword>
<dbReference type="Pfam" id="PF08446">
    <property type="entry name" value="PAS_2"/>
    <property type="match status" value="1"/>
</dbReference>
<dbReference type="AlphaFoldDB" id="A0A1I2K2H8"/>
<dbReference type="InterPro" id="IPR003018">
    <property type="entry name" value="GAF"/>
</dbReference>
<evidence type="ECO:0000313" key="14">
    <source>
        <dbReference type="Proteomes" id="UP000199116"/>
    </source>
</evidence>
<dbReference type="PRINTS" id="PR01033">
    <property type="entry name" value="PHYTOCHROME"/>
</dbReference>
<evidence type="ECO:0000256" key="10">
    <source>
        <dbReference type="ARBA" id="ARBA00023170"/>
    </source>
</evidence>
<keyword evidence="9" id="KW-0157">Chromophore</keyword>
<dbReference type="Gene3D" id="3.30.450.270">
    <property type="match status" value="1"/>
</dbReference>
<evidence type="ECO:0000256" key="4">
    <source>
        <dbReference type="ARBA" id="ARBA00022543"/>
    </source>
</evidence>
<dbReference type="Gene3D" id="3.30.450.20">
    <property type="entry name" value="PAS domain"/>
    <property type="match status" value="1"/>
</dbReference>
<evidence type="ECO:0000256" key="1">
    <source>
        <dbReference type="ARBA" id="ARBA00000085"/>
    </source>
</evidence>
<dbReference type="PROSITE" id="PS50109">
    <property type="entry name" value="HIS_KIN"/>
    <property type="match status" value="1"/>
</dbReference>
<dbReference type="GO" id="GO:0009584">
    <property type="term" value="P:detection of visible light"/>
    <property type="evidence" value="ECO:0007669"/>
    <property type="project" value="InterPro"/>
</dbReference>
<dbReference type="Pfam" id="PF00360">
    <property type="entry name" value="PHY"/>
    <property type="match status" value="1"/>
</dbReference>
<evidence type="ECO:0000256" key="7">
    <source>
        <dbReference type="ARBA" id="ARBA00022679"/>
    </source>
</evidence>
<evidence type="ECO:0000259" key="11">
    <source>
        <dbReference type="PROSITE" id="PS50046"/>
    </source>
</evidence>
<evidence type="ECO:0000256" key="3">
    <source>
        <dbReference type="ARBA" id="ARBA00012438"/>
    </source>
</evidence>
<evidence type="ECO:0000259" key="12">
    <source>
        <dbReference type="PROSITE" id="PS50109"/>
    </source>
</evidence>
<sequence>MSSEQLSYPEKIDIRNCEKEPIHLIGKAQAHGVILAVDPKTFKIIQASENTLKFFGISHKVLLNDGLESLIGKAAFEKITTAIDQKTGFKAEELKIGNKHFIVLPHFSEDHLILDFEVLGEYWEPMFLQQQLTNIINGLDSNETIPNLCNTAAKLMKSIFGYDRVMVYRFDEEWNGEVVAEEKEEHLESWLDLHYPASDIPSQSRNLFLKHKVRIISDVNYEPVPISPYLSQITKKPLDLSKSTLRGVSPIHIEYLQNMKVGASLTAAIIVHGKLWGLIACHHYSAKFINYFQRETCKFLAQVFSNNIASIQTGIFNKKFSENSELRAKILADLKIENTLGEGLENAKIPFISLMESGGGAVVLDDEIKLFGKTPTEAEVKDLSDFLAENEEIIFYTKHLKNHFSAAENYKKSASGILSFKLGRANNNFIIWFRPEVAETVSWGGNPNKKLTYNEEKQRLSPRKSFEKWTEKLDGISNSWQDYDIETAKAFRENLNQCILKKQKEEISRLNQNLQEANKDLELFSYGISHDLRSPLRGINGYAQILKEDFSENLPAEALETIDTILKSSNRMEGIIDDILSFSKITGGELQKKNFSTKKLLQELLVSFNIKTNYPNFNIEIAENLPDTYGDRPMISQLWSNLLGNALKYTQQAPYPQIEIGSFSRENKNVFYIKDNGIGIAEHQKDQIFKMFSRFAKKDFKGTGIGLAIVARILEKHNGKIWVESEPEKGSTFFFHL</sequence>
<feature type="domain" description="Histidine kinase" evidence="12">
    <location>
        <begin position="527"/>
        <end position="737"/>
    </location>
</feature>
<comment type="similarity">
    <text evidence="2">In the N-terminal section; belongs to the phytochrome family.</text>
</comment>
<keyword evidence="4" id="KW-0600">Photoreceptor protein</keyword>
<reference evidence="14" key="1">
    <citation type="submission" date="2016-10" db="EMBL/GenBank/DDBJ databases">
        <authorList>
            <person name="Varghese N."/>
            <person name="Submissions S."/>
        </authorList>
    </citation>
    <scope>NUCLEOTIDE SEQUENCE [LARGE SCALE GENOMIC DNA]</scope>
    <source>
        <strain evidence="14">DSM 23515</strain>
    </source>
</reference>
<evidence type="ECO:0000256" key="6">
    <source>
        <dbReference type="ARBA" id="ARBA00022606"/>
    </source>
</evidence>
<dbReference type="InterPro" id="IPR005467">
    <property type="entry name" value="His_kinase_dom"/>
</dbReference>
<dbReference type="PROSITE" id="PS50046">
    <property type="entry name" value="PHYTOCHROME_2"/>
    <property type="match status" value="1"/>
</dbReference>
<dbReference type="SMART" id="SM00387">
    <property type="entry name" value="HATPase_c"/>
    <property type="match status" value="1"/>
</dbReference>
<dbReference type="Gene3D" id="3.30.565.10">
    <property type="entry name" value="Histidine kinase-like ATPase, C-terminal domain"/>
    <property type="match status" value="1"/>
</dbReference>
<dbReference type="Pfam" id="PF01590">
    <property type="entry name" value="GAF"/>
    <property type="match status" value="1"/>
</dbReference>
<dbReference type="Gene3D" id="1.10.287.130">
    <property type="match status" value="1"/>
</dbReference>
<dbReference type="GO" id="GO:0007234">
    <property type="term" value="P:osmosensory signaling via phosphorelay pathway"/>
    <property type="evidence" value="ECO:0007669"/>
    <property type="project" value="TreeGrafter"/>
</dbReference>
<evidence type="ECO:0000256" key="8">
    <source>
        <dbReference type="ARBA" id="ARBA00022777"/>
    </source>
</evidence>
<dbReference type="InterPro" id="IPR050351">
    <property type="entry name" value="BphY/WalK/GraS-like"/>
</dbReference>
<keyword evidence="6" id="KW-0716">Sensory transduction</keyword>
<dbReference type="PANTHER" id="PTHR42878:SF15">
    <property type="entry name" value="BACTERIOPHYTOCHROME"/>
    <property type="match status" value="1"/>
</dbReference>
<dbReference type="InterPro" id="IPR001294">
    <property type="entry name" value="Phytochrome"/>
</dbReference>
<dbReference type="InterPro" id="IPR036890">
    <property type="entry name" value="HATPase_C_sf"/>
</dbReference>
<dbReference type="InterPro" id="IPR003594">
    <property type="entry name" value="HATPase_dom"/>
</dbReference>
<dbReference type="InterPro" id="IPR013515">
    <property type="entry name" value="Phytochrome_cen-reg"/>
</dbReference>
<dbReference type="GO" id="GO:0009881">
    <property type="term" value="F:photoreceptor activity"/>
    <property type="evidence" value="ECO:0007669"/>
    <property type="project" value="UniProtKB-KW"/>
</dbReference>
<keyword evidence="10" id="KW-0675">Receptor</keyword>